<dbReference type="PANTHER" id="PTHR48100:SF1">
    <property type="entry name" value="HISTIDINE PHOSPHATASE FAMILY PROTEIN-RELATED"/>
    <property type="match status" value="1"/>
</dbReference>
<organism evidence="1 2">
    <name type="scientific">Waltera acetigignens</name>
    <dbReference type="NCBI Taxonomy" id="2981769"/>
    <lineage>
        <taxon>Bacteria</taxon>
        <taxon>Bacillati</taxon>
        <taxon>Bacillota</taxon>
        <taxon>Clostridia</taxon>
        <taxon>Lachnospirales</taxon>
        <taxon>Lachnospiraceae</taxon>
        <taxon>Waltera</taxon>
    </lineage>
</organism>
<dbReference type="InterPro" id="IPR013078">
    <property type="entry name" value="His_Pase_superF_clade-1"/>
</dbReference>
<dbReference type="Proteomes" id="UP001197795">
    <property type="component" value="Unassembled WGS sequence"/>
</dbReference>
<dbReference type="PANTHER" id="PTHR48100">
    <property type="entry name" value="BROAD-SPECIFICITY PHOSPHATASE YOR283W-RELATED"/>
    <property type="match status" value="1"/>
</dbReference>
<evidence type="ECO:0000313" key="2">
    <source>
        <dbReference type="Proteomes" id="UP001197795"/>
    </source>
</evidence>
<dbReference type="GO" id="GO:0016791">
    <property type="term" value="F:phosphatase activity"/>
    <property type="evidence" value="ECO:0007669"/>
    <property type="project" value="TreeGrafter"/>
</dbReference>
<dbReference type="InterPro" id="IPR050275">
    <property type="entry name" value="PGM_Phosphatase"/>
</dbReference>
<proteinExistence type="predicted"/>
<reference evidence="1 2" key="1">
    <citation type="submission" date="2021-10" db="EMBL/GenBank/DDBJ databases">
        <title>Anaerobic single-cell dispensing facilitates the cultivation of human gut bacteria.</title>
        <authorList>
            <person name="Afrizal A."/>
        </authorList>
    </citation>
    <scope>NUCLEOTIDE SEQUENCE [LARGE SCALE GENOMIC DNA]</scope>
    <source>
        <strain evidence="1 2">CLA-AA-H273</strain>
    </source>
</reference>
<dbReference type="CDD" id="cd07067">
    <property type="entry name" value="HP_PGM_like"/>
    <property type="match status" value="1"/>
</dbReference>
<dbReference type="InterPro" id="IPR029033">
    <property type="entry name" value="His_PPase_superfam"/>
</dbReference>
<comment type="caution">
    <text evidence="1">The sequence shown here is derived from an EMBL/GenBank/DDBJ whole genome shotgun (WGS) entry which is preliminary data.</text>
</comment>
<dbReference type="Pfam" id="PF00300">
    <property type="entry name" value="His_Phos_1"/>
    <property type="match status" value="1"/>
</dbReference>
<sequence length="247" mass="27595">MRNRPENQIEIRLTLIRHGATLSNKEGRYLGKTDEALSPEGIGMLKKAVTGGNYPTADLLFSGPMKRCLETAQILYPGQTPIFVPEWTEMDFGAFEGHNYQELSGDPAYQRWIDSGGTLPFPEGESREEFIRRNVAGYEKMLYYMKMILERSAASEQGDYNTGSEKTELERSDEIGAQDAGIQSVSAVVHGGTIMALLSHFLGEQYFNYQVKCGQGYSGRLVFPAGGGTPEWKEFRPLSEFTKGETY</sequence>
<name>A0AAE3A120_9FIRM</name>
<dbReference type="GO" id="GO:0005737">
    <property type="term" value="C:cytoplasm"/>
    <property type="evidence" value="ECO:0007669"/>
    <property type="project" value="TreeGrafter"/>
</dbReference>
<evidence type="ECO:0000313" key="1">
    <source>
        <dbReference type="EMBL" id="MCC2119364.1"/>
    </source>
</evidence>
<dbReference type="Gene3D" id="3.40.50.1240">
    <property type="entry name" value="Phosphoglycerate mutase-like"/>
    <property type="match status" value="1"/>
</dbReference>
<keyword evidence="2" id="KW-1185">Reference proteome</keyword>
<dbReference type="SMART" id="SM00855">
    <property type="entry name" value="PGAM"/>
    <property type="match status" value="1"/>
</dbReference>
<dbReference type="SUPFAM" id="SSF53254">
    <property type="entry name" value="Phosphoglycerate mutase-like"/>
    <property type="match status" value="1"/>
</dbReference>
<dbReference type="RefSeq" id="WP_118539120.1">
    <property type="nucleotide sequence ID" value="NZ_JAJEPV010000013.1"/>
</dbReference>
<gene>
    <name evidence="1" type="ORF">LKD75_07085</name>
</gene>
<protein>
    <submittedName>
        <fullName evidence="1">Histidine phosphatase family protein</fullName>
    </submittedName>
</protein>
<dbReference type="AlphaFoldDB" id="A0AAE3A120"/>
<accession>A0AAE3A120</accession>
<dbReference type="EMBL" id="JAJEPV010000013">
    <property type="protein sequence ID" value="MCC2119364.1"/>
    <property type="molecule type" value="Genomic_DNA"/>
</dbReference>